<dbReference type="AlphaFoldDB" id="A0A849CTU6"/>
<dbReference type="Proteomes" id="UP000540079">
    <property type="component" value="Unassembled WGS sequence"/>
</dbReference>
<name>A0A849CTU6_PASMD</name>
<accession>A0A849CTU6</accession>
<organism evidence="1 2">
    <name type="scientific">Pasteurella multocida</name>
    <dbReference type="NCBI Taxonomy" id="747"/>
    <lineage>
        <taxon>Bacteria</taxon>
        <taxon>Pseudomonadati</taxon>
        <taxon>Pseudomonadota</taxon>
        <taxon>Gammaproteobacteria</taxon>
        <taxon>Pasteurellales</taxon>
        <taxon>Pasteurellaceae</taxon>
        <taxon>Pasteurella</taxon>
    </lineage>
</organism>
<evidence type="ECO:0000313" key="2">
    <source>
        <dbReference type="Proteomes" id="UP000540079"/>
    </source>
</evidence>
<comment type="caution">
    <text evidence="1">The sequence shown here is derived from an EMBL/GenBank/DDBJ whole genome shotgun (WGS) entry which is preliminary data.</text>
</comment>
<sequence length="129" mass="14772">MLKKVEFTLNGAAIQLSAISALDYLNYVEYMNELDKPENVAESDTEKELHRKLNQANKLNLLVNTRLIAISMSYAEKEKTVDEIQDHLLNNFTHTDILTLLDKVQDVCEFPKVEKSEDDEVESGEQKNV</sequence>
<dbReference type="RefSeq" id="WP_014391488.1">
    <property type="nucleotide sequence ID" value="NZ_CP028926.1"/>
</dbReference>
<protein>
    <submittedName>
        <fullName evidence="1">Phage tail protein</fullName>
    </submittedName>
</protein>
<evidence type="ECO:0000313" key="1">
    <source>
        <dbReference type="EMBL" id="NNI79990.1"/>
    </source>
</evidence>
<reference evidence="1 2" key="1">
    <citation type="journal article" date="2018" name="Front. Microbiol.">
        <title>Genetic and Phylogenetic Characteristics of Pasteurella multocida Isolates From Different Host Species.</title>
        <authorList>
            <person name="Peng Z."/>
            <person name="Liang W."/>
            <person name="Wang F."/>
            <person name="Xu Z."/>
            <person name="Xie Z."/>
            <person name="Lian Z."/>
            <person name="Hua L."/>
            <person name="Zhou R."/>
            <person name="Chen H."/>
            <person name="Wu B."/>
        </authorList>
    </citation>
    <scope>NUCLEOTIDE SEQUENCE [LARGE SCALE GENOMIC DNA]</scope>
    <source>
        <strain evidence="1 2">HNA06</strain>
    </source>
</reference>
<gene>
    <name evidence="1" type="ORF">C2800_11285</name>
</gene>
<proteinExistence type="predicted"/>
<dbReference type="EMBL" id="PPVL01000015">
    <property type="protein sequence ID" value="NNI79990.1"/>
    <property type="molecule type" value="Genomic_DNA"/>
</dbReference>